<dbReference type="Gene3D" id="3.30.300.20">
    <property type="match status" value="1"/>
</dbReference>
<evidence type="ECO:0008006" key="4">
    <source>
        <dbReference type="Google" id="ProtNLM"/>
    </source>
</evidence>
<dbReference type="EMBL" id="MHRQ01000027">
    <property type="protein sequence ID" value="OHA26093.1"/>
    <property type="molecule type" value="Genomic_DNA"/>
</dbReference>
<proteinExistence type="predicted"/>
<dbReference type="Proteomes" id="UP000177565">
    <property type="component" value="Unassembled WGS sequence"/>
</dbReference>
<gene>
    <name evidence="2" type="ORF">A3C06_00790</name>
</gene>
<reference evidence="2 3" key="1">
    <citation type="journal article" date="2016" name="Nat. Commun.">
        <title>Thousands of microbial genomes shed light on interconnected biogeochemical processes in an aquifer system.</title>
        <authorList>
            <person name="Anantharaman K."/>
            <person name="Brown C.T."/>
            <person name="Hug L.A."/>
            <person name="Sharon I."/>
            <person name="Castelle C.J."/>
            <person name="Probst A.J."/>
            <person name="Thomas B.C."/>
            <person name="Singh A."/>
            <person name="Wilkins M.J."/>
            <person name="Karaoz U."/>
            <person name="Brodie E.L."/>
            <person name="Williams K.H."/>
            <person name="Hubbard S.S."/>
            <person name="Banfield J.F."/>
        </authorList>
    </citation>
    <scope>NUCLEOTIDE SEQUENCE [LARGE SCALE GENOMIC DNA]</scope>
</reference>
<comment type="caution">
    <text evidence="2">The sequence shown here is derived from an EMBL/GenBank/DDBJ whole genome shotgun (WGS) entry which is preliminary data.</text>
</comment>
<evidence type="ECO:0000256" key="1">
    <source>
        <dbReference type="ARBA" id="ARBA00022517"/>
    </source>
</evidence>
<dbReference type="STRING" id="1802312.A3C06_00790"/>
<dbReference type="Pfam" id="PF02033">
    <property type="entry name" value="RBFA"/>
    <property type="match status" value="1"/>
</dbReference>
<dbReference type="InterPro" id="IPR015946">
    <property type="entry name" value="KH_dom-like_a/b"/>
</dbReference>
<sequence length="109" mass="12761">MKETHKRERIISLITRLSAEYIARDSSGSLLLTITHVVLSEDRKYATIFFTAFPETREGEALAMLSRETSAVRHYIDERARIGQLPFLRFEIDYGEKNRQRIEDLSQKK</sequence>
<protein>
    <recommendedName>
        <fullName evidence="4">Ribosome-binding factor A</fullName>
    </recommendedName>
</protein>
<dbReference type="SUPFAM" id="SSF89919">
    <property type="entry name" value="Ribosome-binding factor A, RbfA"/>
    <property type="match status" value="1"/>
</dbReference>
<name>A0A1G2MQG6_9BACT</name>
<dbReference type="AlphaFoldDB" id="A0A1G2MQG6"/>
<dbReference type="GO" id="GO:0006364">
    <property type="term" value="P:rRNA processing"/>
    <property type="evidence" value="ECO:0007669"/>
    <property type="project" value="InterPro"/>
</dbReference>
<organism evidence="2 3">
    <name type="scientific">Candidatus Taylorbacteria bacterium RIFCSPHIGHO2_02_FULL_46_13</name>
    <dbReference type="NCBI Taxonomy" id="1802312"/>
    <lineage>
        <taxon>Bacteria</taxon>
        <taxon>Candidatus Tayloriibacteriota</taxon>
    </lineage>
</organism>
<evidence type="ECO:0000313" key="2">
    <source>
        <dbReference type="EMBL" id="OHA26093.1"/>
    </source>
</evidence>
<keyword evidence="1" id="KW-0690">Ribosome biogenesis</keyword>
<accession>A0A1G2MQG6</accession>
<evidence type="ECO:0000313" key="3">
    <source>
        <dbReference type="Proteomes" id="UP000177565"/>
    </source>
</evidence>
<dbReference type="InterPro" id="IPR000238">
    <property type="entry name" value="RbfA"/>
</dbReference>
<dbReference type="InterPro" id="IPR023799">
    <property type="entry name" value="RbfA_dom_sf"/>
</dbReference>